<name>A0A4C1UZ42_EUMVA</name>
<proteinExistence type="predicted"/>
<protein>
    <submittedName>
        <fullName evidence="1">Uncharacterized protein</fullName>
    </submittedName>
</protein>
<keyword evidence="2" id="KW-1185">Reference proteome</keyword>
<accession>A0A4C1UZ42</accession>
<evidence type="ECO:0000313" key="1">
    <source>
        <dbReference type="EMBL" id="GBP31738.1"/>
    </source>
</evidence>
<gene>
    <name evidence="1" type="ORF">EVAR_4974_1</name>
</gene>
<dbReference type="Proteomes" id="UP000299102">
    <property type="component" value="Unassembled WGS sequence"/>
</dbReference>
<reference evidence="1 2" key="1">
    <citation type="journal article" date="2019" name="Commun. Biol.">
        <title>The bagworm genome reveals a unique fibroin gene that provides high tensile strength.</title>
        <authorList>
            <person name="Kono N."/>
            <person name="Nakamura H."/>
            <person name="Ohtoshi R."/>
            <person name="Tomita M."/>
            <person name="Numata K."/>
            <person name="Arakawa K."/>
        </authorList>
    </citation>
    <scope>NUCLEOTIDE SEQUENCE [LARGE SCALE GENOMIC DNA]</scope>
</reference>
<evidence type="ECO:0000313" key="2">
    <source>
        <dbReference type="Proteomes" id="UP000299102"/>
    </source>
</evidence>
<dbReference type="AlphaFoldDB" id="A0A4C1UZ42"/>
<sequence length="90" mass="10070">MPYADAQRHARAEHSFRVPSFRIPSSVVLQKRKMASASDARLRRGARPPAPALLATTILNYPFTRFNKSFPGSPATLRCLCPLAQLRHEP</sequence>
<organism evidence="1 2">
    <name type="scientific">Eumeta variegata</name>
    <name type="common">Bagworm moth</name>
    <name type="synonym">Eumeta japonica</name>
    <dbReference type="NCBI Taxonomy" id="151549"/>
    <lineage>
        <taxon>Eukaryota</taxon>
        <taxon>Metazoa</taxon>
        <taxon>Ecdysozoa</taxon>
        <taxon>Arthropoda</taxon>
        <taxon>Hexapoda</taxon>
        <taxon>Insecta</taxon>
        <taxon>Pterygota</taxon>
        <taxon>Neoptera</taxon>
        <taxon>Endopterygota</taxon>
        <taxon>Lepidoptera</taxon>
        <taxon>Glossata</taxon>
        <taxon>Ditrysia</taxon>
        <taxon>Tineoidea</taxon>
        <taxon>Psychidae</taxon>
        <taxon>Oiketicinae</taxon>
        <taxon>Eumeta</taxon>
    </lineage>
</organism>
<dbReference type="EMBL" id="BGZK01000250">
    <property type="protein sequence ID" value="GBP31738.1"/>
    <property type="molecule type" value="Genomic_DNA"/>
</dbReference>
<comment type="caution">
    <text evidence="1">The sequence shown here is derived from an EMBL/GenBank/DDBJ whole genome shotgun (WGS) entry which is preliminary data.</text>
</comment>